<sequence length="78" mass="8754">MNRLSLLLKDLLLLLLNIFMLLVRPFLGPRGVCRFEPTCSQYAKQAITKHGAFKGGWLALVRVLKCHPLHPGGYDPVP</sequence>
<dbReference type="OrthoDB" id="9801753at2"/>
<keyword evidence="1" id="KW-0472">Membrane</keyword>
<dbReference type="PANTHER" id="PTHR33383:SF1">
    <property type="entry name" value="MEMBRANE PROTEIN INSERTION EFFICIENCY FACTOR-RELATED"/>
    <property type="match status" value="1"/>
</dbReference>
<dbReference type="PANTHER" id="PTHR33383">
    <property type="entry name" value="MEMBRANE PROTEIN INSERTION EFFICIENCY FACTOR-RELATED"/>
    <property type="match status" value="1"/>
</dbReference>
<dbReference type="HAMAP" id="MF_00386">
    <property type="entry name" value="UPF0161_YidD"/>
    <property type="match status" value="1"/>
</dbReference>
<gene>
    <name evidence="2" type="ORF">B5F75_03175</name>
</gene>
<proteinExistence type="inferred from homology"/>
<evidence type="ECO:0000313" key="2">
    <source>
        <dbReference type="EMBL" id="OUO56862.1"/>
    </source>
</evidence>
<dbReference type="AlphaFoldDB" id="A0A1Y4DDY8"/>
<comment type="caution">
    <text evidence="2">The sequence shown here is derived from an EMBL/GenBank/DDBJ whole genome shotgun (WGS) entry which is preliminary data.</text>
</comment>
<dbReference type="Proteomes" id="UP000196368">
    <property type="component" value="Unassembled WGS sequence"/>
</dbReference>
<dbReference type="Pfam" id="PF01809">
    <property type="entry name" value="YidD"/>
    <property type="match status" value="1"/>
</dbReference>
<protein>
    <recommendedName>
        <fullName evidence="1">Putative membrane protein insertion efficiency factor</fullName>
    </recommendedName>
</protein>
<organism evidence="2 3">
    <name type="scientific">Candidatus Avelusimicrobium gallicola</name>
    <dbReference type="NCBI Taxonomy" id="2562704"/>
    <lineage>
        <taxon>Bacteria</taxon>
        <taxon>Pseudomonadati</taxon>
        <taxon>Elusimicrobiota</taxon>
        <taxon>Elusimicrobia</taxon>
        <taxon>Elusimicrobiales</taxon>
        <taxon>Elusimicrobiaceae</taxon>
        <taxon>Candidatus Avelusimicrobium</taxon>
    </lineage>
</organism>
<comment type="function">
    <text evidence="1">Could be involved in insertion of integral membrane proteins into the membrane.</text>
</comment>
<dbReference type="InterPro" id="IPR002696">
    <property type="entry name" value="Membr_insert_effic_factor_YidD"/>
</dbReference>
<keyword evidence="1" id="KW-1003">Cell membrane</keyword>
<dbReference type="NCBIfam" id="TIGR00278">
    <property type="entry name" value="membrane protein insertion efficiency factor YidD"/>
    <property type="match status" value="1"/>
</dbReference>
<keyword evidence="3" id="KW-1185">Reference proteome</keyword>
<evidence type="ECO:0000256" key="1">
    <source>
        <dbReference type="HAMAP-Rule" id="MF_00386"/>
    </source>
</evidence>
<comment type="similarity">
    <text evidence="1">Belongs to the UPF0161 family.</text>
</comment>
<dbReference type="EMBL" id="NFJD01000002">
    <property type="protein sequence ID" value="OUO56862.1"/>
    <property type="molecule type" value="Genomic_DNA"/>
</dbReference>
<accession>A0A1Y4DDY8</accession>
<evidence type="ECO:0000313" key="3">
    <source>
        <dbReference type="Proteomes" id="UP000196368"/>
    </source>
</evidence>
<name>A0A1Y4DDY8_9BACT</name>
<dbReference type="SMART" id="SM01234">
    <property type="entry name" value="Haemolytic"/>
    <property type="match status" value="1"/>
</dbReference>
<dbReference type="GO" id="GO:0005886">
    <property type="term" value="C:plasma membrane"/>
    <property type="evidence" value="ECO:0007669"/>
    <property type="project" value="UniProtKB-SubCell"/>
</dbReference>
<comment type="subcellular location">
    <subcellularLocation>
        <location evidence="1">Cell membrane</location>
        <topology evidence="1">Peripheral membrane protein</topology>
        <orientation evidence="1">Cytoplasmic side</orientation>
    </subcellularLocation>
</comment>
<dbReference type="RefSeq" id="WP_087287862.1">
    <property type="nucleotide sequence ID" value="NZ_NFJD01000002.1"/>
</dbReference>
<reference evidence="3" key="1">
    <citation type="submission" date="2017-04" db="EMBL/GenBank/DDBJ databases">
        <title>Function of individual gut microbiota members based on whole genome sequencing of pure cultures obtained from chicken caecum.</title>
        <authorList>
            <person name="Medvecky M."/>
            <person name="Cejkova D."/>
            <person name="Polansky O."/>
            <person name="Karasova D."/>
            <person name="Kubasova T."/>
            <person name="Cizek A."/>
            <person name="Rychlik I."/>
        </authorList>
    </citation>
    <scope>NUCLEOTIDE SEQUENCE [LARGE SCALE GENOMIC DNA]</scope>
    <source>
        <strain evidence="3">An273</strain>
    </source>
</reference>